<evidence type="ECO:0000313" key="3">
    <source>
        <dbReference type="Proteomes" id="UP000001307"/>
    </source>
</evidence>
<dbReference type="InterPro" id="IPR015915">
    <property type="entry name" value="Kelch-typ_b-propeller"/>
</dbReference>
<dbReference type="EMBL" id="FN653017">
    <property type="protein sequence ID" value="CBY21112.1"/>
    <property type="molecule type" value="Genomic_DNA"/>
</dbReference>
<dbReference type="PANTHER" id="PTHR45632">
    <property type="entry name" value="LD33804P"/>
    <property type="match status" value="1"/>
</dbReference>
<dbReference type="SUPFAM" id="SSF117281">
    <property type="entry name" value="Kelch motif"/>
    <property type="match status" value="1"/>
</dbReference>
<dbReference type="Proteomes" id="UP000011014">
    <property type="component" value="Unassembled WGS sequence"/>
</dbReference>
<keyword evidence="3" id="KW-1185">Reference proteome</keyword>
<evidence type="ECO:0000313" key="1">
    <source>
        <dbReference type="EMBL" id="CBY21112.1"/>
    </source>
</evidence>
<dbReference type="OrthoDB" id="10261408at2759"/>
<dbReference type="AlphaFoldDB" id="E4WVF9"/>
<sequence length="195" mass="21303">MLKERSNHVCTAWDGYIWACGPETSCEVMQPGHIGSAPWQQAPPMWRMRSRSAMVATPSRGIVVIGGSGTRSVEQIPSHELFWAEGPSLPYVLEDMAAIAIGESIYLLGGWMSIGATDNILMLSEGGIRWMKIAKLQRARHWFASVRYGNDLWCIGGELDGTSEVFHSAANTSELLQIDGYKPTKGTSAAIIPAH</sequence>
<organism evidence="1">
    <name type="scientific">Oikopleura dioica</name>
    <name type="common">Tunicate</name>
    <dbReference type="NCBI Taxonomy" id="34765"/>
    <lineage>
        <taxon>Eukaryota</taxon>
        <taxon>Metazoa</taxon>
        <taxon>Chordata</taxon>
        <taxon>Tunicata</taxon>
        <taxon>Appendicularia</taxon>
        <taxon>Copelata</taxon>
        <taxon>Oikopleuridae</taxon>
        <taxon>Oikopleura</taxon>
    </lineage>
</organism>
<accession>E4WVF9</accession>
<name>E4WVF9_OIKDI</name>
<dbReference type="Gene3D" id="2.120.10.80">
    <property type="entry name" value="Kelch-type beta propeller"/>
    <property type="match status" value="1"/>
</dbReference>
<proteinExistence type="predicted"/>
<protein>
    <submittedName>
        <fullName evidence="1">Uncharacterized protein</fullName>
    </submittedName>
</protein>
<reference evidence="1" key="1">
    <citation type="journal article" date="2010" name="Science">
        <title>Plasticity of animal genome architecture unmasked by rapid evolution of a pelagic tunicate.</title>
        <authorList>
            <person name="Denoeud F."/>
            <person name="Henriet S."/>
            <person name="Mungpakdee S."/>
            <person name="Aury J.M."/>
            <person name="Da Silva C."/>
            <person name="Brinkmann H."/>
            <person name="Mikhaleva J."/>
            <person name="Olsen L.C."/>
            <person name="Jubin C."/>
            <person name="Canestro C."/>
            <person name="Bouquet J.M."/>
            <person name="Danks G."/>
            <person name="Poulain J."/>
            <person name="Campsteijn C."/>
            <person name="Adamski M."/>
            <person name="Cross I."/>
            <person name="Yadetie F."/>
            <person name="Muffato M."/>
            <person name="Louis A."/>
            <person name="Butcher S."/>
            <person name="Tsagkogeorga G."/>
            <person name="Konrad A."/>
            <person name="Singh S."/>
            <person name="Jensen M.F."/>
            <person name="Cong E.H."/>
            <person name="Eikeseth-Otteraa H."/>
            <person name="Noel B."/>
            <person name="Anthouard V."/>
            <person name="Porcel B.M."/>
            <person name="Kachouri-Lafond R."/>
            <person name="Nishino A."/>
            <person name="Ugolini M."/>
            <person name="Chourrout P."/>
            <person name="Nishida H."/>
            <person name="Aasland R."/>
            <person name="Huzurbazar S."/>
            <person name="Westhof E."/>
            <person name="Delsuc F."/>
            <person name="Lehrach H."/>
            <person name="Reinhardt R."/>
            <person name="Weissenbach J."/>
            <person name="Roy S.W."/>
            <person name="Artiguenave F."/>
            <person name="Postlethwait J.H."/>
            <person name="Manak J.R."/>
            <person name="Thompson E.M."/>
            <person name="Jaillon O."/>
            <person name="Du Pasquier L."/>
            <person name="Boudinot P."/>
            <person name="Liberles D.A."/>
            <person name="Volff J.N."/>
            <person name="Philippe H."/>
            <person name="Lenhard B."/>
            <person name="Roest Crollius H."/>
            <person name="Wincker P."/>
            <person name="Chourrout D."/>
        </authorList>
    </citation>
    <scope>NUCLEOTIDE SEQUENCE [LARGE SCALE GENOMIC DNA]</scope>
</reference>
<gene>
    <name evidence="1" type="ORF">GSOID_T00008865001</name>
    <name evidence="2" type="ORF">GSOID_T00030831001</name>
</gene>
<evidence type="ECO:0000313" key="2">
    <source>
        <dbReference type="EMBL" id="CBY32409.1"/>
    </source>
</evidence>
<dbReference type="EMBL" id="FN654351">
    <property type="protein sequence ID" value="CBY32409.1"/>
    <property type="molecule type" value="Genomic_DNA"/>
</dbReference>
<dbReference type="InParanoid" id="E4WVF9"/>
<dbReference type="Proteomes" id="UP000001307">
    <property type="component" value="Unassembled WGS sequence"/>
</dbReference>